<dbReference type="AlphaFoldDB" id="A0A1Y1ZH44"/>
<dbReference type="SUPFAM" id="SSF49870">
    <property type="entry name" value="Osmotin, thaumatin-like protein"/>
    <property type="match status" value="1"/>
</dbReference>
<dbReference type="EMBL" id="MCFA01000085">
    <property type="protein sequence ID" value="ORY09529.1"/>
    <property type="molecule type" value="Genomic_DNA"/>
</dbReference>
<name>A0A1Y1ZH44_9PLEO</name>
<proteinExistence type="predicted"/>
<dbReference type="Pfam" id="PF04681">
    <property type="entry name" value="Bys1"/>
    <property type="match status" value="1"/>
</dbReference>
<dbReference type="InterPro" id="IPR037176">
    <property type="entry name" value="Osmotin/thaumatin-like_sf"/>
</dbReference>
<keyword evidence="4" id="KW-1185">Reference proteome</keyword>
<keyword evidence="2" id="KW-0732">Signal</keyword>
<feature type="compositionally biased region" description="Low complexity" evidence="1">
    <location>
        <begin position="209"/>
        <end position="222"/>
    </location>
</feature>
<feature type="region of interest" description="Disordered" evidence="1">
    <location>
        <begin position="202"/>
        <end position="222"/>
    </location>
</feature>
<accession>A0A1Y1ZH44</accession>
<feature type="signal peptide" evidence="2">
    <location>
        <begin position="1"/>
        <end position="23"/>
    </location>
</feature>
<dbReference type="OrthoDB" id="5144514at2759"/>
<sequence>MQKFITLASAAALVATASASASAFNLNDTCNESQPLARVHNRCSYPVHVWSVLKGQGCPADDGAIIEPGQFYQENYRPAVNGIGTSIKISKTSQCKGNGGITQLEYYIETEKPGFNYNYFDVSWVDCTTGDCPSGTEGFYLKSGNVNGQFKADSNNEICPIISCSDRASCSKFAYIDAYDRQTKSCDPKANIDFYMCGSEAPGKKSDKPAPIAPAASSYKAPASSPSIAAYSVQEAKAAAITPAPVQEKSKLHIKTEVVYVTKYAEAKRHEHAHRHQHFKA</sequence>
<comment type="caution">
    <text evidence="3">The sequence shown here is derived from an EMBL/GenBank/DDBJ whole genome shotgun (WGS) entry which is preliminary data.</text>
</comment>
<evidence type="ECO:0000256" key="2">
    <source>
        <dbReference type="SAM" id="SignalP"/>
    </source>
</evidence>
<evidence type="ECO:0000256" key="1">
    <source>
        <dbReference type="SAM" id="MobiDB-lite"/>
    </source>
</evidence>
<evidence type="ECO:0000313" key="3">
    <source>
        <dbReference type="EMBL" id="ORY09529.1"/>
    </source>
</evidence>
<evidence type="ECO:0008006" key="5">
    <source>
        <dbReference type="Google" id="ProtNLM"/>
    </source>
</evidence>
<protein>
    <recommendedName>
        <fullName evidence="5">Thaumatin</fullName>
    </recommendedName>
</protein>
<dbReference type="Proteomes" id="UP000193144">
    <property type="component" value="Unassembled WGS sequence"/>
</dbReference>
<gene>
    <name evidence="3" type="ORF">BCR34DRAFT_602788</name>
</gene>
<feature type="chain" id="PRO_5012553477" description="Thaumatin" evidence="2">
    <location>
        <begin position="24"/>
        <end position="281"/>
    </location>
</feature>
<dbReference type="STRING" id="1231657.A0A1Y1ZH44"/>
<reference evidence="3 4" key="1">
    <citation type="submission" date="2016-07" db="EMBL/GenBank/DDBJ databases">
        <title>Pervasive Adenine N6-methylation of Active Genes in Fungi.</title>
        <authorList>
            <consortium name="DOE Joint Genome Institute"/>
            <person name="Mondo S.J."/>
            <person name="Dannebaum R.O."/>
            <person name="Kuo R.C."/>
            <person name="Labutti K."/>
            <person name="Haridas S."/>
            <person name="Kuo A."/>
            <person name="Salamov A."/>
            <person name="Ahrendt S.R."/>
            <person name="Lipzen A."/>
            <person name="Sullivan W."/>
            <person name="Andreopoulos W.B."/>
            <person name="Clum A."/>
            <person name="Lindquist E."/>
            <person name="Daum C."/>
            <person name="Ramamoorthy G.K."/>
            <person name="Gryganskyi A."/>
            <person name="Culley D."/>
            <person name="Magnuson J.K."/>
            <person name="James T.Y."/>
            <person name="O'Malley M.A."/>
            <person name="Stajich J.E."/>
            <person name="Spatafora J.W."/>
            <person name="Visel A."/>
            <person name="Grigoriev I.V."/>
        </authorList>
    </citation>
    <scope>NUCLEOTIDE SEQUENCE [LARGE SCALE GENOMIC DNA]</scope>
    <source>
        <strain evidence="3 4">CBS 115471</strain>
    </source>
</reference>
<dbReference type="InterPro" id="IPR006771">
    <property type="entry name" value="CetA-like"/>
</dbReference>
<dbReference type="PANTHER" id="PTHR36195:SF4">
    <property type="entry name" value="DOMAIN PROTEIN, PUTATIVE (AFU_ORTHOLOGUE AFUA_5G01990)-RELATED"/>
    <property type="match status" value="1"/>
</dbReference>
<organism evidence="3 4">
    <name type="scientific">Clohesyomyces aquaticus</name>
    <dbReference type="NCBI Taxonomy" id="1231657"/>
    <lineage>
        <taxon>Eukaryota</taxon>
        <taxon>Fungi</taxon>
        <taxon>Dikarya</taxon>
        <taxon>Ascomycota</taxon>
        <taxon>Pezizomycotina</taxon>
        <taxon>Dothideomycetes</taxon>
        <taxon>Pleosporomycetidae</taxon>
        <taxon>Pleosporales</taxon>
        <taxon>Lindgomycetaceae</taxon>
        <taxon>Clohesyomyces</taxon>
    </lineage>
</organism>
<evidence type="ECO:0000313" key="4">
    <source>
        <dbReference type="Proteomes" id="UP000193144"/>
    </source>
</evidence>
<dbReference type="PANTHER" id="PTHR36195">
    <property type="entry name" value="DOMAIN PROTEIN, PUTATIVE (AFU_ORTHOLOGUE AFUA_5G01990)-RELATED-RELATED"/>
    <property type="match status" value="1"/>
</dbReference>